<accession>A0A7S9ST07</accession>
<gene>
    <name evidence="1" type="ORF">PmP19_50</name>
</gene>
<keyword evidence="2" id="KW-1185">Reference proteome</keyword>
<evidence type="ECO:0000313" key="1">
    <source>
        <dbReference type="EMBL" id="QPI15956.1"/>
    </source>
</evidence>
<dbReference type="EMBL" id="MT680615">
    <property type="protein sequence ID" value="QPI15956.1"/>
    <property type="molecule type" value="Genomic_DNA"/>
</dbReference>
<name>A0A7S9ST07_9CAUD</name>
<evidence type="ECO:0000313" key="2">
    <source>
        <dbReference type="Proteomes" id="UP000594665"/>
    </source>
</evidence>
<reference evidence="1 2" key="1">
    <citation type="submission" date="2020-06" db="EMBL/GenBank/DDBJ databases">
        <title>Morphologic and genomic characterization of Proteus mirabilis lytic bacteriophage PmP19.</title>
        <authorList>
            <person name="Han S."/>
        </authorList>
    </citation>
    <scope>NUCLEOTIDE SEQUENCE [LARGE SCALE GENOMIC DNA]</scope>
</reference>
<organism evidence="1 2">
    <name type="scientific">Proteus phage PmP19</name>
    <dbReference type="NCBI Taxonomy" id="2759188"/>
    <lineage>
        <taxon>Viruses</taxon>
        <taxon>Duplodnaviria</taxon>
        <taxon>Heunggongvirae</taxon>
        <taxon>Uroviricota</taxon>
        <taxon>Caudoviricetes</taxon>
        <taxon>Autographivirales</taxon>
        <taxon>Autosignataviridae</taxon>
        <taxon>Molineuxvirinae</taxon>
        <taxon>Gansuvirus</taxon>
        <taxon>Gansuvirus PmP19</taxon>
    </lineage>
</organism>
<proteinExistence type="predicted"/>
<protein>
    <submittedName>
        <fullName evidence="1">Uncharacterized protein</fullName>
    </submittedName>
</protein>
<dbReference type="Proteomes" id="UP000594665">
    <property type="component" value="Segment"/>
</dbReference>
<sequence length="71" mass="8268">MKDWKACVGIVEALAIDFADLEIRVYANCIKENKRASRMPARKRKVLYGKHKLPWSFIHDCYVCHKQGGFL</sequence>